<proteinExistence type="predicted"/>
<accession>A0A0C3A9C0</accession>
<sequence>MKSRTGTKQGDGPIASPDQDEEEPYYPGPTGPCTVADYQDPDGGPLVCRHLGQRGWTLESAKKMMLDPDLIAVHCWVCDRCTFIPAAGPPTPIMAVDDNDENGDNTLRLPQKRFDKTNFLSYPVDLYYHIREHKVQDWFLAAFCKPGKNFATWSCPCNRRCDKNLRQTKGQLKQSLVGQFMQHFLENDHTNGEVIYAVLAREGDWSVLDTFDVQANESIPLIDSADTTAETGNPLLDYWNFVSESSSQYEPDTNPAVSIREHSISPVFSNNELKDQSNPTEPTRESSPGFEILEYYQGPPRRQKQPMTRDPSLVHDEARNDNAYSPVTVENLPT</sequence>
<reference evidence="3" key="2">
    <citation type="submission" date="2015-01" db="EMBL/GenBank/DDBJ databases">
        <title>Evolutionary Origins and Diversification of the Mycorrhizal Mutualists.</title>
        <authorList>
            <consortium name="DOE Joint Genome Institute"/>
            <consortium name="Mycorrhizal Genomics Consortium"/>
            <person name="Kohler A."/>
            <person name="Kuo A."/>
            <person name="Nagy L.G."/>
            <person name="Floudas D."/>
            <person name="Copeland A."/>
            <person name="Barry K.W."/>
            <person name="Cichocki N."/>
            <person name="Veneault-Fourrey C."/>
            <person name="LaButti K."/>
            <person name="Lindquist E.A."/>
            <person name="Lipzen A."/>
            <person name="Lundell T."/>
            <person name="Morin E."/>
            <person name="Murat C."/>
            <person name="Riley R."/>
            <person name="Ohm R."/>
            <person name="Sun H."/>
            <person name="Tunlid A."/>
            <person name="Henrissat B."/>
            <person name="Grigoriev I.V."/>
            <person name="Hibbett D.S."/>
            <person name="Martin F."/>
        </authorList>
    </citation>
    <scope>NUCLEOTIDE SEQUENCE [LARGE SCALE GENOMIC DNA]</scope>
    <source>
        <strain evidence="3">MAFF 305830</strain>
    </source>
</reference>
<protein>
    <submittedName>
        <fullName evidence="2">Uncharacterized protein</fullName>
    </submittedName>
</protein>
<gene>
    <name evidence="2" type="ORF">M408DRAFT_29724</name>
</gene>
<dbReference type="AlphaFoldDB" id="A0A0C3A9C0"/>
<dbReference type="EMBL" id="KN824389">
    <property type="protein sequence ID" value="KIM21215.1"/>
    <property type="molecule type" value="Genomic_DNA"/>
</dbReference>
<evidence type="ECO:0000313" key="2">
    <source>
        <dbReference type="EMBL" id="KIM21215.1"/>
    </source>
</evidence>
<feature type="region of interest" description="Disordered" evidence="1">
    <location>
        <begin position="267"/>
        <end position="334"/>
    </location>
</feature>
<keyword evidence="3" id="KW-1185">Reference proteome</keyword>
<evidence type="ECO:0000256" key="1">
    <source>
        <dbReference type="SAM" id="MobiDB-lite"/>
    </source>
</evidence>
<dbReference type="Proteomes" id="UP000054097">
    <property type="component" value="Unassembled WGS sequence"/>
</dbReference>
<feature type="compositionally biased region" description="Polar residues" evidence="1">
    <location>
        <begin position="267"/>
        <end position="281"/>
    </location>
</feature>
<evidence type="ECO:0000313" key="3">
    <source>
        <dbReference type="Proteomes" id="UP000054097"/>
    </source>
</evidence>
<organism evidence="2 3">
    <name type="scientific">Serendipita vermifera MAFF 305830</name>
    <dbReference type="NCBI Taxonomy" id="933852"/>
    <lineage>
        <taxon>Eukaryota</taxon>
        <taxon>Fungi</taxon>
        <taxon>Dikarya</taxon>
        <taxon>Basidiomycota</taxon>
        <taxon>Agaricomycotina</taxon>
        <taxon>Agaricomycetes</taxon>
        <taxon>Sebacinales</taxon>
        <taxon>Serendipitaceae</taxon>
        <taxon>Serendipita</taxon>
    </lineage>
</organism>
<reference evidence="2 3" key="1">
    <citation type="submission" date="2014-04" db="EMBL/GenBank/DDBJ databases">
        <authorList>
            <consortium name="DOE Joint Genome Institute"/>
            <person name="Kuo A."/>
            <person name="Zuccaro A."/>
            <person name="Kohler A."/>
            <person name="Nagy L.G."/>
            <person name="Floudas D."/>
            <person name="Copeland A."/>
            <person name="Barry K.W."/>
            <person name="Cichocki N."/>
            <person name="Veneault-Fourrey C."/>
            <person name="LaButti K."/>
            <person name="Lindquist E.A."/>
            <person name="Lipzen A."/>
            <person name="Lundell T."/>
            <person name="Morin E."/>
            <person name="Murat C."/>
            <person name="Sun H."/>
            <person name="Tunlid A."/>
            <person name="Henrissat B."/>
            <person name="Grigoriev I.V."/>
            <person name="Hibbett D.S."/>
            <person name="Martin F."/>
            <person name="Nordberg H.P."/>
            <person name="Cantor M.N."/>
            <person name="Hua S.X."/>
        </authorList>
    </citation>
    <scope>NUCLEOTIDE SEQUENCE [LARGE SCALE GENOMIC DNA]</scope>
    <source>
        <strain evidence="2 3">MAFF 305830</strain>
    </source>
</reference>
<name>A0A0C3A9C0_SERVB</name>
<feature type="region of interest" description="Disordered" evidence="1">
    <location>
        <begin position="1"/>
        <end position="37"/>
    </location>
</feature>
<dbReference type="HOGENOM" id="CLU_831993_0_0_1"/>